<proteinExistence type="predicted"/>
<keyword evidence="2" id="KW-1185">Reference proteome</keyword>
<reference evidence="1 2" key="1">
    <citation type="submission" date="2019-03" db="EMBL/GenBank/DDBJ databases">
        <title>Draft Genome Sequence of Desulfosporosinus fructosivorans Strain 63.6F, Isolated from Marine Sediment in the Baltic Sea.</title>
        <authorList>
            <person name="Hausmann B."/>
            <person name="Vandieken V."/>
            <person name="Pjevac P."/>
            <person name="Schreck K."/>
            <person name="Herbold C.W."/>
            <person name="Loy A."/>
        </authorList>
    </citation>
    <scope>NUCLEOTIDE SEQUENCE [LARGE SCALE GENOMIC DNA]</scope>
    <source>
        <strain evidence="1 2">63.6F</strain>
    </source>
</reference>
<evidence type="ECO:0000313" key="2">
    <source>
        <dbReference type="Proteomes" id="UP000298460"/>
    </source>
</evidence>
<comment type="caution">
    <text evidence="1">The sequence shown here is derived from an EMBL/GenBank/DDBJ whole genome shotgun (WGS) entry which is preliminary data.</text>
</comment>
<dbReference type="RefSeq" id="WP_135545325.1">
    <property type="nucleotide sequence ID" value="NZ_SPQQ01000002.1"/>
</dbReference>
<dbReference type="AlphaFoldDB" id="A0A4Z0R984"/>
<evidence type="ECO:0000313" key="1">
    <source>
        <dbReference type="EMBL" id="TGE38829.1"/>
    </source>
</evidence>
<dbReference type="OrthoDB" id="1799607at2"/>
<gene>
    <name evidence="1" type="ORF">E4K67_04960</name>
</gene>
<organism evidence="1 2">
    <name type="scientific">Desulfosporosinus fructosivorans</name>
    <dbReference type="NCBI Taxonomy" id="2018669"/>
    <lineage>
        <taxon>Bacteria</taxon>
        <taxon>Bacillati</taxon>
        <taxon>Bacillota</taxon>
        <taxon>Clostridia</taxon>
        <taxon>Eubacteriales</taxon>
        <taxon>Desulfitobacteriaceae</taxon>
        <taxon>Desulfosporosinus</taxon>
    </lineage>
</organism>
<dbReference type="Proteomes" id="UP000298460">
    <property type="component" value="Unassembled WGS sequence"/>
</dbReference>
<evidence type="ECO:0008006" key="3">
    <source>
        <dbReference type="Google" id="ProtNLM"/>
    </source>
</evidence>
<accession>A0A4Z0R984</accession>
<dbReference type="EMBL" id="SPQQ01000002">
    <property type="protein sequence ID" value="TGE38829.1"/>
    <property type="molecule type" value="Genomic_DNA"/>
</dbReference>
<name>A0A4Z0R984_9FIRM</name>
<protein>
    <recommendedName>
        <fullName evidence="3">Histidine kinase</fullName>
    </recommendedName>
</protein>
<sequence>MDDNQQPNAQELLLQLNIIEAKLTDLIARWPYHSVQAKMVAEREDLEEERDCILHLLSQSDS</sequence>